<comment type="caution">
    <text evidence="1">The sequence shown here is derived from an EMBL/GenBank/DDBJ whole genome shotgun (WGS) entry which is preliminary data.</text>
</comment>
<name>A0ABT5JC25_RHOTP</name>
<dbReference type="RefSeq" id="WP_272778001.1">
    <property type="nucleotide sequence ID" value="NZ_JAQQLI010000024.1"/>
</dbReference>
<organism evidence="1 2">
    <name type="scientific">Rhodoplanes tepidamans</name>
    <name type="common">Rhodoplanes cryptolactis</name>
    <dbReference type="NCBI Taxonomy" id="200616"/>
    <lineage>
        <taxon>Bacteria</taxon>
        <taxon>Pseudomonadati</taxon>
        <taxon>Pseudomonadota</taxon>
        <taxon>Alphaproteobacteria</taxon>
        <taxon>Hyphomicrobiales</taxon>
        <taxon>Nitrobacteraceae</taxon>
        <taxon>Rhodoplanes</taxon>
    </lineage>
</organism>
<dbReference type="Proteomes" id="UP001165652">
    <property type="component" value="Unassembled WGS sequence"/>
</dbReference>
<sequence length="120" mass="12918">MWATVIAIIVLVTAMLNGTGEPSESAMRNAFAQTLSDEVRAVLDFVAETEGTVGIARIRRAGTALFELRRFTKHDCSRTSDGDHDCAFAVEIGTVAGPLQHAGRGRFRAGPRGLVFLRDA</sequence>
<reference evidence="1" key="1">
    <citation type="journal article" date="2023" name="Microbiol Resour">
        <title>Genome Sequences of Rhodoplanes serenus and Two Thermotolerant Strains, Rhodoplanes tepidamans and 'Rhodoplanes cryptolactis,' Further Refine the Genus.</title>
        <authorList>
            <person name="Rayyan A.A."/>
            <person name="Kyndt J.A."/>
        </authorList>
    </citation>
    <scope>NUCLEOTIDE SEQUENCE</scope>
    <source>
        <strain evidence="1">DSM 9987</strain>
    </source>
</reference>
<evidence type="ECO:0000313" key="1">
    <source>
        <dbReference type="EMBL" id="MDC7787157.1"/>
    </source>
</evidence>
<accession>A0ABT5JC25</accession>
<dbReference type="EMBL" id="JAQQLI010000024">
    <property type="protein sequence ID" value="MDC7787157.1"/>
    <property type="molecule type" value="Genomic_DNA"/>
</dbReference>
<keyword evidence="2" id="KW-1185">Reference proteome</keyword>
<evidence type="ECO:0000313" key="2">
    <source>
        <dbReference type="Proteomes" id="UP001165652"/>
    </source>
</evidence>
<protein>
    <submittedName>
        <fullName evidence="1">Uncharacterized protein</fullName>
    </submittedName>
</protein>
<gene>
    <name evidence="1" type="ORF">PQJ73_15810</name>
</gene>
<reference evidence="1" key="2">
    <citation type="submission" date="2023-02" db="EMBL/GenBank/DDBJ databases">
        <authorList>
            <person name="Rayyan A."/>
            <person name="Meyer T."/>
            <person name="Kyndt J.A."/>
        </authorList>
    </citation>
    <scope>NUCLEOTIDE SEQUENCE</scope>
    <source>
        <strain evidence="1">DSM 9987</strain>
    </source>
</reference>
<proteinExistence type="predicted"/>